<dbReference type="PROSITE" id="PS51318">
    <property type="entry name" value="TAT"/>
    <property type="match status" value="1"/>
</dbReference>
<gene>
    <name evidence="2" type="ORF">IBL26_16995</name>
</gene>
<dbReference type="InterPro" id="IPR006311">
    <property type="entry name" value="TAT_signal"/>
</dbReference>
<name>A0ABR7RQ68_9PROT</name>
<keyword evidence="3" id="KW-1185">Reference proteome</keyword>
<dbReference type="InterPro" id="IPR006059">
    <property type="entry name" value="SBP"/>
</dbReference>
<protein>
    <submittedName>
        <fullName evidence="2">ABC transporter substrate-binding protein</fullName>
    </submittedName>
</protein>
<evidence type="ECO:0000313" key="2">
    <source>
        <dbReference type="EMBL" id="MBC9208548.1"/>
    </source>
</evidence>
<proteinExistence type="predicted"/>
<keyword evidence="1" id="KW-0732">Signal</keyword>
<dbReference type="EMBL" id="JACTVA010000034">
    <property type="protein sequence ID" value="MBC9208548.1"/>
    <property type="molecule type" value="Genomic_DNA"/>
</dbReference>
<dbReference type="PANTHER" id="PTHR30006">
    <property type="entry name" value="THIAMINE-BINDING PERIPLASMIC PROTEIN-RELATED"/>
    <property type="match status" value="1"/>
</dbReference>
<dbReference type="Proteomes" id="UP000626026">
    <property type="component" value="Unassembled WGS sequence"/>
</dbReference>
<dbReference type="SUPFAM" id="SSF53850">
    <property type="entry name" value="Periplasmic binding protein-like II"/>
    <property type="match status" value="1"/>
</dbReference>
<dbReference type="Pfam" id="PF13416">
    <property type="entry name" value="SBP_bac_8"/>
    <property type="match status" value="1"/>
</dbReference>
<evidence type="ECO:0000313" key="3">
    <source>
        <dbReference type="Proteomes" id="UP000626026"/>
    </source>
</evidence>
<reference evidence="2 3" key="1">
    <citation type="journal article" date="2013" name="Int. J. Syst. Evol. Microbiol.">
        <title>Roseomonas aerophila sp. nov., isolated from air.</title>
        <authorList>
            <person name="Kim S.J."/>
            <person name="Weon H.Y."/>
            <person name="Ahn J.H."/>
            <person name="Hong S.B."/>
            <person name="Seok S.J."/>
            <person name="Whang K.S."/>
            <person name="Kwon S.W."/>
        </authorList>
    </citation>
    <scope>NUCLEOTIDE SEQUENCE [LARGE SCALE GENOMIC DNA]</scope>
    <source>
        <strain evidence="2 3">NBRC 108923</strain>
    </source>
</reference>
<comment type="caution">
    <text evidence="2">The sequence shown here is derived from an EMBL/GenBank/DDBJ whole genome shotgun (WGS) entry which is preliminary data.</text>
</comment>
<dbReference type="RefSeq" id="WP_187785699.1">
    <property type="nucleotide sequence ID" value="NZ_JACTVA010000034.1"/>
</dbReference>
<evidence type="ECO:0000256" key="1">
    <source>
        <dbReference type="ARBA" id="ARBA00022729"/>
    </source>
</evidence>
<accession>A0ABR7RQ68</accession>
<dbReference type="Gene3D" id="3.40.190.10">
    <property type="entry name" value="Periplasmic binding protein-like II"/>
    <property type="match status" value="2"/>
</dbReference>
<organism evidence="2 3">
    <name type="scientific">Teichococcus aerophilus</name>
    <dbReference type="NCBI Taxonomy" id="1224513"/>
    <lineage>
        <taxon>Bacteria</taxon>
        <taxon>Pseudomonadati</taxon>
        <taxon>Pseudomonadota</taxon>
        <taxon>Alphaproteobacteria</taxon>
        <taxon>Acetobacterales</taxon>
        <taxon>Roseomonadaceae</taxon>
        <taxon>Roseomonas</taxon>
    </lineage>
</organism>
<sequence>MTSDFGIWRDGLAALGRRRLLQGAAGAALATPFLHRTARAAQVVNVLGVPGLHVKLWQEWTSMIREDTKGDVEVRFDPLGYAPAFAKIKTEAESRSFGTDLFYGDSPFPERLALDGLLERLPYDDLPHTKELEAFARGEFTLEVFRTNWGVAAFNTNFVRASSFQTPLTWEVFADPRWKNRLSWADPRGFPVWIPIVVELYGENGWIDYCRRIDANVKTYNARWIDNRIGLQRGDAWITFMNLANIYISTQIDKASVSGFPITKPDVGLGVLPVSIALLKNAPSRTGALKVLDLISSARYAKVMMDIGLNPSNNPANYPHPLSDKILELNNAKQVGLNSWGDVQKHTMNTNWVEWAGKMDRYVQTWEAEILRRRG</sequence>